<evidence type="ECO:0000256" key="2">
    <source>
        <dbReference type="ARBA" id="ARBA00023002"/>
    </source>
</evidence>
<dbReference type="Gene3D" id="3.40.50.720">
    <property type="entry name" value="NAD(P)-binding Rossmann-like Domain"/>
    <property type="match status" value="1"/>
</dbReference>
<comment type="caution">
    <text evidence="3">The sequence shown here is derived from an EMBL/GenBank/DDBJ whole genome shotgun (WGS) entry which is preliminary data.</text>
</comment>
<protein>
    <recommendedName>
        <fullName evidence="5">Short-chain dehydrogenase</fullName>
    </recommendedName>
</protein>
<dbReference type="InterPro" id="IPR036291">
    <property type="entry name" value="NAD(P)-bd_dom_sf"/>
</dbReference>
<keyword evidence="4" id="KW-1185">Reference proteome</keyword>
<name>A0ABP4VP87_9MICO</name>
<evidence type="ECO:0000256" key="1">
    <source>
        <dbReference type="ARBA" id="ARBA00006484"/>
    </source>
</evidence>
<dbReference type="EMBL" id="BAAAPM010000006">
    <property type="protein sequence ID" value="GAA1733299.1"/>
    <property type="molecule type" value="Genomic_DNA"/>
</dbReference>
<dbReference type="Pfam" id="PF00106">
    <property type="entry name" value="adh_short"/>
    <property type="match status" value="1"/>
</dbReference>
<dbReference type="PANTHER" id="PTHR43669:SF3">
    <property type="entry name" value="ALCOHOL DEHYDROGENASE, PUTATIVE (AFU_ORTHOLOGUE AFUA_3G03445)-RELATED"/>
    <property type="match status" value="1"/>
</dbReference>
<dbReference type="InterPro" id="IPR002347">
    <property type="entry name" value="SDR_fam"/>
</dbReference>
<evidence type="ECO:0000313" key="4">
    <source>
        <dbReference type="Proteomes" id="UP001501138"/>
    </source>
</evidence>
<dbReference type="CDD" id="cd05233">
    <property type="entry name" value="SDR_c"/>
    <property type="match status" value="1"/>
</dbReference>
<sequence>MADALPAVEPVGPVDNPAPARTALVTGATRGIGRAVALGLARAGLDVALVARDADRLADVAGEIRGLGRAALALPCDVTDGAAVEAAVRRAEAPVADGGLGGVDLLVNNAGRIDAEVPLWEADPDEWWSVVETNLRGPFLLARQVVPAMLARGGGRVVELASGASTHEMPGTSAYNASKTALLRLGANLHLAGHPRGLRVFEVSPGTVATDMTASMPMYAGRTEWTPVERTVDMVVAIARGELDECSGWYLRVTHDTPGSLRELAAAATGDRRGAARRLRVLPAGDGDPMTELLTGR</sequence>
<dbReference type="PROSITE" id="PS00061">
    <property type="entry name" value="ADH_SHORT"/>
    <property type="match status" value="1"/>
</dbReference>
<gene>
    <name evidence="3" type="ORF">GCM10009809_30930</name>
</gene>
<organism evidence="3 4">
    <name type="scientific">Isoptericola hypogeus</name>
    <dbReference type="NCBI Taxonomy" id="300179"/>
    <lineage>
        <taxon>Bacteria</taxon>
        <taxon>Bacillati</taxon>
        <taxon>Actinomycetota</taxon>
        <taxon>Actinomycetes</taxon>
        <taxon>Micrococcales</taxon>
        <taxon>Promicromonosporaceae</taxon>
        <taxon>Isoptericola</taxon>
    </lineage>
</organism>
<dbReference type="PRINTS" id="PR00081">
    <property type="entry name" value="GDHRDH"/>
</dbReference>
<dbReference type="RefSeq" id="WP_344249424.1">
    <property type="nucleotide sequence ID" value="NZ_BAAAPM010000006.1"/>
</dbReference>
<evidence type="ECO:0008006" key="5">
    <source>
        <dbReference type="Google" id="ProtNLM"/>
    </source>
</evidence>
<comment type="similarity">
    <text evidence="1">Belongs to the short-chain dehydrogenases/reductases (SDR) family.</text>
</comment>
<dbReference type="Proteomes" id="UP001501138">
    <property type="component" value="Unassembled WGS sequence"/>
</dbReference>
<proteinExistence type="inferred from homology"/>
<dbReference type="PANTHER" id="PTHR43669">
    <property type="entry name" value="5-KETO-D-GLUCONATE 5-REDUCTASE"/>
    <property type="match status" value="1"/>
</dbReference>
<accession>A0ABP4VP87</accession>
<evidence type="ECO:0000313" key="3">
    <source>
        <dbReference type="EMBL" id="GAA1733299.1"/>
    </source>
</evidence>
<reference evidence="4" key="1">
    <citation type="journal article" date="2019" name="Int. J. Syst. Evol. Microbiol.">
        <title>The Global Catalogue of Microorganisms (GCM) 10K type strain sequencing project: providing services to taxonomists for standard genome sequencing and annotation.</title>
        <authorList>
            <consortium name="The Broad Institute Genomics Platform"/>
            <consortium name="The Broad Institute Genome Sequencing Center for Infectious Disease"/>
            <person name="Wu L."/>
            <person name="Ma J."/>
        </authorList>
    </citation>
    <scope>NUCLEOTIDE SEQUENCE [LARGE SCALE GENOMIC DNA]</scope>
    <source>
        <strain evidence="4">JCM 15589</strain>
    </source>
</reference>
<dbReference type="SUPFAM" id="SSF51735">
    <property type="entry name" value="NAD(P)-binding Rossmann-fold domains"/>
    <property type="match status" value="1"/>
</dbReference>
<dbReference type="InterPro" id="IPR020904">
    <property type="entry name" value="Sc_DH/Rdtase_CS"/>
</dbReference>
<keyword evidence="2" id="KW-0560">Oxidoreductase</keyword>